<dbReference type="CDD" id="cd17476">
    <property type="entry name" value="MFS_Amf1_MDR_like"/>
    <property type="match status" value="1"/>
</dbReference>
<sequence length="647" mass="68913">MAALAKELGMKAGVEKDDDGEVKSSSSITIRSRIGDGDDGDIEDEKRVAVATSRRVSSSLSREGDDERDGRDGDGDGDGDGDEPKNDADHHVLTLSRARCIALVATVTGAAFLNTLSLQSVVIILPTIGRHLSIPESRQQWIVSSYSLTFGCFLLFWGRVADLYGKRLIFVLGSIWVTAVMAANPFVPNEIGFNLFRGLHGLGAAANVPTAIGILGVTFPPGKAKNYAFVAYGAGAPLGSVFGNILSGFIAEYSDWKWVFGALAIMGAIVSICGILFVPAPPPSASNSIRKGPASIDWIGATLVTVGLLALMFALTEGNVVGWNTPWVPVLIVVSVLIIAAFAVWQWYLERRLTSAVQAELDASIVEQGDAVSSPSNSRRPLPPASSLTPPLIKISIFRNLQFSAVMVIMCVFFASFNNYLIYATYYFQEFQGLSPLQTMLRFIPTGVGGATVAIIVSQILDRVPTVFILITGNLSVSIACLLYAVPIPPTTSYFAWGLPAMVLSVVGADTTWPCLTLFTSRALPREHQAIGGALINAVGQFGRSIGLALSTATQTAVMANARGVPVKDVGSIKAWEPESLKGLRAASWMNFALGVASLVVVLIAFPTLEIVGKAEPTPTKKQSEGVIRDTRSEKQEEAGDSERSRA</sequence>
<feature type="transmembrane region" description="Helical" evidence="7">
    <location>
        <begin position="403"/>
        <end position="423"/>
    </location>
</feature>
<dbReference type="GO" id="GO:0016020">
    <property type="term" value="C:membrane"/>
    <property type="evidence" value="ECO:0007669"/>
    <property type="project" value="UniProtKB-SubCell"/>
</dbReference>
<dbReference type="GO" id="GO:0022857">
    <property type="term" value="F:transmembrane transporter activity"/>
    <property type="evidence" value="ECO:0007669"/>
    <property type="project" value="InterPro"/>
</dbReference>
<dbReference type="InterPro" id="IPR020846">
    <property type="entry name" value="MFS_dom"/>
</dbReference>
<accession>A0A1T3D0K3</accession>
<keyword evidence="10" id="KW-1185">Reference proteome</keyword>
<feature type="transmembrane region" description="Helical" evidence="7">
    <location>
        <begin position="468"/>
        <end position="488"/>
    </location>
</feature>
<protein>
    <submittedName>
        <fullName evidence="9">MFS permease</fullName>
    </submittedName>
</protein>
<dbReference type="PANTHER" id="PTHR42718:SF9">
    <property type="entry name" value="MAJOR FACILITATOR SUPERFAMILY MULTIDRUG TRANSPORTER MFSC"/>
    <property type="match status" value="1"/>
</dbReference>
<dbReference type="AlphaFoldDB" id="A0A1T3D0K3"/>
<dbReference type="EMBL" id="LVVK01000002">
    <property type="protein sequence ID" value="OPB46899.1"/>
    <property type="molecule type" value="Genomic_DNA"/>
</dbReference>
<dbReference type="InterPro" id="IPR011701">
    <property type="entry name" value="MFS"/>
</dbReference>
<feature type="transmembrane region" description="Helical" evidence="7">
    <location>
        <begin position="589"/>
        <end position="609"/>
    </location>
</feature>
<feature type="transmembrane region" description="Helical" evidence="7">
    <location>
        <begin position="327"/>
        <end position="348"/>
    </location>
</feature>
<feature type="transmembrane region" description="Helical" evidence="7">
    <location>
        <begin position="199"/>
        <end position="217"/>
    </location>
</feature>
<gene>
    <name evidence="9" type="ORF">A0O28_0070230</name>
</gene>
<comment type="caution">
    <text evidence="9">The sequence shown here is derived from an EMBL/GenBank/DDBJ whole genome shotgun (WGS) entry which is preliminary data.</text>
</comment>
<reference evidence="9 10" key="1">
    <citation type="submission" date="2016-04" db="EMBL/GenBank/DDBJ databases">
        <title>Multiple horizontal gene transfer events from other fungi enriched the ability of the initially mycotrophic fungus Trichoderma (Ascomycota) to feed on dead plant biomass.</title>
        <authorList>
            <person name="Atanasova L."/>
            <person name="Chenthamara K."/>
            <person name="Zhang J."/>
            <person name="Grujic M."/>
            <person name="Henrissat B."/>
            <person name="Kuo A."/>
            <person name="Aertz A."/>
            <person name="Salamov A."/>
            <person name="Lipzen A."/>
            <person name="Labutti K."/>
            <person name="Barry K."/>
            <person name="Miao Y."/>
            <person name="Rahimi M.J."/>
            <person name="Shen Q."/>
            <person name="Grigoriev I.V."/>
            <person name="Kubicek C.P."/>
            <person name="Druzhinina I.S."/>
        </authorList>
    </citation>
    <scope>NUCLEOTIDE SEQUENCE [LARGE SCALE GENOMIC DNA]</scope>
    <source>
        <strain evidence="9 10">NJAU 4742</strain>
    </source>
</reference>
<feature type="transmembrane region" description="Helical" evidence="7">
    <location>
        <begin position="100"/>
        <end position="128"/>
    </location>
</feature>
<feature type="transmembrane region" description="Helical" evidence="7">
    <location>
        <begin position="140"/>
        <end position="157"/>
    </location>
</feature>
<feature type="compositionally biased region" description="Basic and acidic residues" evidence="6">
    <location>
        <begin position="62"/>
        <end position="74"/>
    </location>
</feature>
<evidence type="ECO:0000313" key="10">
    <source>
        <dbReference type="Proteomes" id="UP000191004"/>
    </source>
</evidence>
<feature type="compositionally biased region" description="Basic and acidic residues" evidence="6">
    <location>
        <begin position="622"/>
        <end position="647"/>
    </location>
</feature>
<dbReference type="Gene3D" id="1.20.1250.20">
    <property type="entry name" value="MFS general substrate transporter like domains"/>
    <property type="match status" value="2"/>
</dbReference>
<dbReference type="SUPFAM" id="SSF103473">
    <property type="entry name" value="MFS general substrate transporter"/>
    <property type="match status" value="1"/>
</dbReference>
<evidence type="ECO:0000313" key="9">
    <source>
        <dbReference type="EMBL" id="OPB46899.1"/>
    </source>
</evidence>
<keyword evidence="2" id="KW-0813">Transport</keyword>
<feature type="domain" description="Major facilitator superfamily (MFS) profile" evidence="8">
    <location>
        <begin position="103"/>
        <end position="610"/>
    </location>
</feature>
<evidence type="ECO:0000259" key="8">
    <source>
        <dbReference type="PROSITE" id="PS50850"/>
    </source>
</evidence>
<evidence type="ECO:0000256" key="5">
    <source>
        <dbReference type="ARBA" id="ARBA00023136"/>
    </source>
</evidence>
<dbReference type="OrthoDB" id="2985014at2759"/>
<evidence type="ECO:0000256" key="1">
    <source>
        <dbReference type="ARBA" id="ARBA00004141"/>
    </source>
</evidence>
<dbReference type="InterPro" id="IPR036259">
    <property type="entry name" value="MFS_trans_sf"/>
</dbReference>
<feature type="transmembrane region" description="Helical" evidence="7">
    <location>
        <begin position="229"/>
        <end position="250"/>
    </location>
</feature>
<evidence type="ECO:0000256" key="6">
    <source>
        <dbReference type="SAM" id="MobiDB-lite"/>
    </source>
</evidence>
<dbReference type="Pfam" id="PF07690">
    <property type="entry name" value="MFS_1"/>
    <property type="match status" value="1"/>
</dbReference>
<evidence type="ECO:0000256" key="7">
    <source>
        <dbReference type="SAM" id="Phobius"/>
    </source>
</evidence>
<name>A0A1T3D0K3_9HYPO</name>
<feature type="region of interest" description="Disordered" evidence="6">
    <location>
        <begin position="1"/>
        <end position="88"/>
    </location>
</feature>
<keyword evidence="5 7" id="KW-0472">Membrane</keyword>
<proteinExistence type="predicted"/>
<feature type="compositionally biased region" description="Low complexity" evidence="6">
    <location>
        <begin position="49"/>
        <end position="61"/>
    </location>
</feature>
<comment type="subcellular location">
    <subcellularLocation>
        <location evidence="1">Membrane</location>
        <topology evidence="1">Multi-pass membrane protein</topology>
    </subcellularLocation>
</comment>
<feature type="transmembrane region" description="Helical" evidence="7">
    <location>
        <begin position="298"/>
        <end position="315"/>
    </location>
</feature>
<feature type="transmembrane region" description="Helical" evidence="7">
    <location>
        <begin position="494"/>
        <end position="519"/>
    </location>
</feature>
<feature type="transmembrane region" description="Helical" evidence="7">
    <location>
        <begin position="443"/>
        <end position="461"/>
    </location>
</feature>
<feature type="region of interest" description="Disordered" evidence="6">
    <location>
        <begin position="615"/>
        <end position="647"/>
    </location>
</feature>
<dbReference type="Proteomes" id="UP000191004">
    <property type="component" value="Unassembled WGS sequence"/>
</dbReference>
<evidence type="ECO:0000256" key="4">
    <source>
        <dbReference type="ARBA" id="ARBA00022989"/>
    </source>
</evidence>
<evidence type="ECO:0000256" key="3">
    <source>
        <dbReference type="ARBA" id="ARBA00022692"/>
    </source>
</evidence>
<organism evidence="9 10">
    <name type="scientific">Trichoderma guizhouense</name>
    <dbReference type="NCBI Taxonomy" id="1491466"/>
    <lineage>
        <taxon>Eukaryota</taxon>
        <taxon>Fungi</taxon>
        <taxon>Dikarya</taxon>
        <taxon>Ascomycota</taxon>
        <taxon>Pezizomycotina</taxon>
        <taxon>Sordariomycetes</taxon>
        <taxon>Hypocreomycetidae</taxon>
        <taxon>Hypocreales</taxon>
        <taxon>Hypocreaceae</taxon>
        <taxon>Trichoderma</taxon>
    </lineage>
</organism>
<keyword evidence="3 7" id="KW-0812">Transmembrane</keyword>
<dbReference type="PANTHER" id="PTHR42718">
    <property type="entry name" value="MAJOR FACILITATOR SUPERFAMILY MULTIDRUG TRANSPORTER MFSC"/>
    <property type="match status" value="1"/>
</dbReference>
<evidence type="ECO:0000256" key="2">
    <source>
        <dbReference type="ARBA" id="ARBA00022448"/>
    </source>
</evidence>
<keyword evidence="4 7" id="KW-1133">Transmembrane helix</keyword>
<dbReference type="PROSITE" id="PS50850">
    <property type="entry name" value="MFS"/>
    <property type="match status" value="1"/>
</dbReference>
<feature type="transmembrane region" description="Helical" evidence="7">
    <location>
        <begin position="256"/>
        <end position="278"/>
    </location>
</feature>
<feature type="transmembrane region" description="Helical" evidence="7">
    <location>
        <begin position="169"/>
        <end position="187"/>
    </location>
</feature>